<dbReference type="HOGENOM" id="CLU_2828286_0_0_5"/>
<protein>
    <submittedName>
        <fullName evidence="1">Uncharacterized protein</fullName>
    </submittedName>
</protein>
<organism evidence="1 2">
    <name type="scientific">Sinorhizobium fredii (strain NBRC 101917 / NGR234)</name>
    <dbReference type="NCBI Taxonomy" id="394"/>
    <lineage>
        <taxon>Bacteria</taxon>
        <taxon>Pseudomonadati</taxon>
        <taxon>Pseudomonadota</taxon>
        <taxon>Alphaproteobacteria</taxon>
        <taxon>Hyphomicrobiales</taxon>
        <taxon>Rhizobiaceae</taxon>
        <taxon>Sinorhizobium/Ensifer group</taxon>
        <taxon>Sinorhizobium</taxon>
    </lineage>
</organism>
<keyword evidence="2" id="KW-1185">Reference proteome</keyword>
<gene>
    <name evidence="1" type="ordered locus">NGR_b07460</name>
</gene>
<geneLocation type="plasmid" evidence="2">
    <name>sym pNGR234b</name>
</geneLocation>
<keyword evidence="1" id="KW-0614">Plasmid</keyword>
<reference evidence="1 2" key="2">
    <citation type="journal article" date="2009" name="Appl. Environ. Microbiol.">
        <title>Rhizobium sp. strain NGR234 possesses a remarkable number of secretion systems.</title>
        <authorList>
            <person name="Schmeisser C."/>
            <person name="Liesegang H."/>
            <person name="Krysciak D."/>
            <person name="Bakkou N."/>
            <person name="Le Quere A."/>
            <person name="Wollherr A."/>
            <person name="Heinemeyer I."/>
            <person name="Morgenstern B."/>
            <person name="Pommerening-Roeser A."/>
            <person name="Flores M."/>
            <person name="Palacios R."/>
            <person name="Brenner S."/>
            <person name="Gottschalk G."/>
            <person name="Schmitz R.A."/>
            <person name="Broughton W.J."/>
            <person name="Perret X."/>
            <person name="Strittmatter A.W."/>
            <person name="Streit W.R."/>
        </authorList>
    </citation>
    <scope>NUCLEOTIDE SEQUENCE [LARGE SCALE GENOMIC DNA]</scope>
    <source>
        <strain evidence="2">NBRC 101917 / NGR234</strain>
    </source>
</reference>
<proteinExistence type="predicted"/>
<reference evidence="2" key="1">
    <citation type="journal article" date="2004" name="J. Bacteriol.">
        <title>An evolutionary hot spot: the pNGR234b replicon of Rhizobium sp. strain NGR234.</title>
        <authorList>
            <person name="Streit W.R."/>
            <person name="Schmitz R.A."/>
            <person name="Perret X."/>
            <person name="Staehelin C."/>
            <person name="Deakin W.J."/>
            <person name="Raasch C."/>
            <person name="Liesegang H."/>
            <person name="Broughton W.J."/>
        </authorList>
    </citation>
    <scope>NUCLEOTIDE SEQUENCE [LARGE SCALE GENOMIC DNA]</scope>
    <source>
        <strain evidence="2">NBRC 101917 / NGR234</strain>
    </source>
</reference>
<dbReference type="AlphaFoldDB" id="C3KQ46"/>
<evidence type="ECO:0000313" key="1">
    <source>
        <dbReference type="EMBL" id="ACP22204.1"/>
    </source>
</evidence>
<accession>C3KQ46</accession>
<dbReference type="KEGG" id="rhi:NGR_b07460"/>
<dbReference type="Proteomes" id="UP000001054">
    <property type="component" value="Plasmid pNGR234b"/>
</dbReference>
<sequence length="66" mass="6840">MHPRFNLVLAATGEDPRLRAANRPGATGDILAGAAFDLATNVSLTEARGRTGAEPCTAGPQNRPLL</sequence>
<evidence type="ECO:0000313" key="2">
    <source>
        <dbReference type="Proteomes" id="UP000001054"/>
    </source>
</evidence>
<name>C3KQ46_SINFN</name>
<dbReference type="EMBL" id="CP000874">
    <property type="protein sequence ID" value="ACP22204.1"/>
    <property type="molecule type" value="Genomic_DNA"/>
</dbReference>